<feature type="region of interest" description="Disordered" evidence="1">
    <location>
        <begin position="339"/>
        <end position="372"/>
    </location>
</feature>
<protein>
    <submittedName>
        <fullName evidence="2">Uncharacterized protein</fullName>
    </submittedName>
</protein>
<dbReference type="AlphaFoldDB" id="A0A9P8VIU3"/>
<dbReference type="EMBL" id="JAGSXJ010000003">
    <property type="protein sequence ID" value="KAH6693901.1"/>
    <property type="molecule type" value="Genomic_DNA"/>
</dbReference>
<sequence length="415" mass="45147">MAEASADKATVAITHPEDSREHCISQLPFTLAVAQEQQEVLYPPSQANPSFLEHAIEIQAPGAADPATTILVPTPSFVCRGRGKHIIARSQPHIPNTTILSRRSITDIKWLNNSNATAITRWGSIDSTLTPSRTVTRLSDYDSKFSVSTLRSVRLDRRSTSSASADIFKENAQGTPSLSSRHSLESFPALLKRERTQEWLSPPANIYAPPEESKKDLYHLGIDARCSGSEDVPTVVVDDEPVKALQCKHAMFHENIFECGTYSTPITRRATEGSIKFPLSPELNSETSSSTVSRAGKSARGGKSSPFIPVHKHQPGTPHFMDRLREGGKAVTRKLSAVFPGTRGTRAPAPSAESEDYQTEDGHPQARPSAVVSPAVSTVEYLDPLAHIATSPASRPSRHGTCSEDHEPHVCDSEH</sequence>
<reference evidence="2" key="1">
    <citation type="journal article" date="2021" name="Nat. Commun.">
        <title>Genetic determinants of endophytism in the Arabidopsis root mycobiome.</title>
        <authorList>
            <person name="Mesny F."/>
            <person name="Miyauchi S."/>
            <person name="Thiergart T."/>
            <person name="Pickel B."/>
            <person name="Atanasova L."/>
            <person name="Karlsson M."/>
            <person name="Huettel B."/>
            <person name="Barry K.W."/>
            <person name="Haridas S."/>
            <person name="Chen C."/>
            <person name="Bauer D."/>
            <person name="Andreopoulos W."/>
            <person name="Pangilinan J."/>
            <person name="LaButti K."/>
            <person name="Riley R."/>
            <person name="Lipzen A."/>
            <person name="Clum A."/>
            <person name="Drula E."/>
            <person name="Henrissat B."/>
            <person name="Kohler A."/>
            <person name="Grigoriev I.V."/>
            <person name="Martin F.M."/>
            <person name="Hacquard S."/>
        </authorList>
    </citation>
    <scope>NUCLEOTIDE SEQUENCE</scope>
    <source>
        <strain evidence="2">MPI-SDFR-AT-0117</strain>
    </source>
</reference>
<feature type="region of interest" description="Disordered" evidence="1">
    <location>
        <begin position="388"/>
        <end position="415"/>
    </location>
</feature>
<dbReference type="Proteomes" id="UP000770015">
    <property type="component" value="Unassembled WGS sequence"/>
</dbReference>
<evidence type="ECO:0000313" key="2">
    <source>
        <dbReference type="EMBL" id="KAH6693901.1"/>
    </source>
</evidence>
<comment type="caution">
    <text evidence="2">The sequence shown here is derived from an EMBL/GenBank/DDBJ whole genome shotgun (WGS) entry which is preliminary data.</text>
</comment>
<feature type="compositionally biased region" description="Basic and acidic residues" evidence="1">
    <location>
        <begin position="401"/>
        <end position="415"/>
    </location>
</feature>
<evidence type="ECO:0000313" key="3">
    <source>
        <dbReference type="Proteomes" id="UP000770015"/>
    </source>
</evidence>
<proteinExistence type="predicted"/>
<gene>
    <name evidence="2" type="ORF">F5X68DRAFT_258703</name>
</gene>
<keyword evidence="3" id="KW-1185">Reference proteome</keyword>
<feature type="region of interest" description="Disordered" evidence="1">
    <location>
        <begin position="278"/>
        <end position="318"/>
    </location>
</feature>
<dbReference type="OrthoDB" id="4837923at2759"/>
<accession>A0A9P8VIU3</accession>
<organism evidence="2 3">
    <name type="scientific">Plectosphaerella plurivora</name>
    <dbReference type="NCBI Taxonomy" id="936078"/>
    <lineage>
        <taxon>Eukaryota</taxon>
        <taxon>Fungi</taxon>
        <taxon>Dikarya</taxon>
        <taxon>Ascomycota</taxon>
        <taxon>Pezizomycotina</taxon>
        <taxon>Sordariomycetes</taxon>
        <taxon>Hypocreomycetidae</taxon>
        <taxon>Glomerellales</taxon>
        <taxon>Plectosphaerellaceae</taxon>
        <taxon>Plectosphaerella</taxon>
    </lineage>
</organism>
<name>A0A9P8VIU3_9PEZI</name>
<evidence type="ECO:0000256" key="1">
    <source>
        <dbReference type="SAM" id="MobiDB-lite"/>
    </source>
</evidence>
<feature type="compositionally biased region" description="Polar residues" evidence="1">
    <location>
        <begin position="282"/>
        <end position="293"/>
    </location>
</feature>